<accession>A0AAU9XP33</accession>
<comment type="caution">
    <text evidence="1">The sequence shown here is derived from an EMBL/GenBank/DDBJ whole genome shotgun (WGS) entry which is preliminary data.</text>
</comment>
<organism evidence="1 2">
    <name type="scientific">Pocillopora meandrina</name>
    <dbReference type="NCBI Taxonomy" id="46732"/>
    <lineage>
        <taxon>Eukaryota</taxon>
        <taxon>Metazoa</taxon>
        <taxon>Cnidaria</taxon>
        <taxon>Anthozoa</taxon>
        <taxon>Hexacorallia</taxon>
        <taxon>Scleractinia</taxon>
        <taxon>Astrocoeniina</taxon>
        <taxon>Pocilloporidae</taxon>
        <taxon>Pocillopora</taxon>
    </lineage>
</organism>
<dbReference type="EMBL" id="CALNXJ010000055">
    <property type="protein sequence ID" value="CAH3154446.1"/>
    <property type="molecule type" value="Genomic_DNA"/>
</dbReference>
<dbReference type="CDD" id="cd00934">
    <property type="entry name" value="PTB"/>
    <property type="match status" value="1"/>
</dbReference>
<gene>
    <name evidence="1" type="ORF">PMEA_00027562</name>
</gene>
<reference evidence="1 2" key="1">
    <citation type="submission" date="2022-05" db="EMBL/GenBank/DDBJ databases">
        <authorList>
            <consortium name="Genoscope - CEA"/>
            <person name="William W."/>
        </authorList>
    </citation>
    <scope>NUCLEOTIDE SEQUENCE [LARGE SCALE GENOMIC DNA]</scope>
</reference>
<proteinExistence type="predicted"/>
<dbReference type="AlphaFoldDB" id="A0AAU9XP33"/>
<dbReference type="Gene3D" id="2.30.29.30">
    <property type="entry name" value="Pleckstrin-homology domain (PH domain)/Phosphotyrosine-binding domain (PTB)"/>
    <property type="match status" value="1"/>
</dbReference>
<name>A0AAU9XP33_9CNID</name>
<protein>
    <submittedName>
        <fullName evidence="1">Uncharacterized protein</fullName>
    </submittedName>
</protein>
<dbReference type="SUPFAM" id="SSF50729">
    <property type="entry name" value="PH domain-like"/>
    <property type="match status" value="1"/>
</dbReference>
<evidence type="ECO:0000313" key="2">
    <source>
        <dbReference type="Proteomes" id="UP001159428"/>
    </source>
</evidence>
<sequence>MLMFNELFSKPDHTFRCQFLGTTKVTNSPPQVEAFLKDMARTAGLKAGGQMPYCELCISRTCVWTKQKISRVREYIRHISRISFTTQDPDDKTVFGYVCRPVNPFENNNELYAFKSEEAEVIIKTLRKYIGPTTNIMREATRSLDGMYY</sequence>
<keyword evidence="2" id="KW-1185">Reference proteome</keyword>
<dbReference type="InterPro" id="IPR011993">
    <property type="entry name" value="PH-like_dom_sf"/>
</dbReference>
<dbReference type="Proteomes" id="UP001159428">
    <property type="component" value="Unassembled WGS sequence"/>
</dbReference>
<evidence type="ECO:0000313" key="1">
    <source>
        <dbReference type="EMBL" id="CAH3154446.1"/>
    </source>
</evidence>